<evidence type="ECO:0000313" key="2">
    <source>
        <dbReference type="EMBL" id="OAE22995.1"/>
    </source>
</evidence>
<dbReference type="PANTHER" id="PTHR36755:SF1">
    <property type="entry name" value="OS06G0149300 PROTEIN"/>
    <property type="match status" value="1"/>
</dbReference>
<reference evidence="2" key="1">
    <citation type="submission" date="2016-03" db="EMBL/GenBank/DDBJ databases">
        <title>Mechanisms controlling the formation of the plant cell surface in tip-growing cells are functionally conserved among land plants.</title>
        <authorList>
            <person name="Honkanen S."/>
            <person name="Jones V.A."/>
            <person name="Morieri G."/>
            <person name="Champion C."/>
            <person name="Hetherington A.J."/>
            <person name="Kelly S."/>
            <person name="Saint-Marcoux D."/>
            <person name="Proust H."/>
            <person name="Prescott H."/>
            <person name="Dolan L."/>
        </authorList>
    </citation>
    <scope>NUCLEOTIDE SEQUENCE [LARGE SCALE GENOMIC DNA]</scope>
    <source>
        <tissue evidence="2">Whole gametophyte</tissue>
    </source>
</reference>
<keyword evidence="3" id="KW-1185">Reference proteome</keyword>
<accession>A0A176VSG8</accession>
<dbReference type="PANTHER" id="PTHR36755">
    <property type="entry name" value="PROTEIN, PUTATIVE-RELATED"/>
    <property type="match status" value="1"/>
</dbReference>
<dbReference type="EMBL" id="LVLJ01002972">
    <property type="protein sequence ID" value="OAE22995.1"/>
    <property type="molecule type" value="Genomic_DNA"/>
</dbReference>
<feature type="compositionally biased region" description="Polar residues" evidence="1">
    <location>
        <begin position="12"/>
        <end position="23"/>
    </location>
</feature>
<comment type="caution">
    <text evidence="2">The sequence shown here is derived from an EMBL/GenBank/DDBJ whole genome shotgun (WGS) entry which is preliminary data.</text>
</comment>
<sequence>MREAHGLALSESGATFSGTNGFEESSPRQGWKHFELMAYKPTVVLRAAAAAALAGVAKAAAMCKAAGGVKMGAAAAAVAAAASAAVGQPKKEQHR</sequence>
<evidence type="ECO:0000256" key="1">
    <source>
        <dbReference type="SAM" id="MobiDB-lite"/>
    </source>
</evidence>
<evidence type="ECO:0000313" key="3">
    <source>
        <dbReference type="Proteomes" id="UP000077202"/>
    </source>
</evidence>
<proteinExistence type="predicted"/>
<gene>
    <name evidence="2" type="ORF">AXG93_1231s1080</name>
</gene>
<feature type="region of interest" description="Disordered" evidence="1">
    <location>
        <begin position="1"/>
        <end position="28"/>
    </location>
</feature>
<dbReference type="Proteomes" id="UP000077202">
    <property type="component" value="Unassembled WGS sequence"/>
</dbReference>
<dbReference type="AlphaFoldDB" id="A0A176VSG8"/>
<protein>
    <submittedName>
        <fullName evidence="2">Uncharacterized protein</fullName>
    </submittedName>
</protein>
<organism evidence="2 3">
    <name type="scientific">Marchantia polymorpha subsp. ruderalis</name>
    <dbReference type="NCBI Taxonomy" id="1480154"/>
    <lineage>
        <taxon>Eukaryota</taxon>
        <taxon>Viridiplantae</taxon>
        <taxon>Streptophyta</taxon>
        <taxon>Embryophyta</taxon>
        <taxon>Marchantiophyta</taxon>
        <taxon>Marchantiopsida</taxon>
        <taxon>Marchantiidae</taxon>
        <taxon>Marchantiales</taxon>
        <taxon>Marchantiaceae</taxon>
        <taxon>Marchantia</taxon>
    </lineage>
</organism>
<name>A0A176VSG8_MARPO</name>